<gene>
    <name evidence="1" type="ORF">NEUTE1DRAFT_55310</name>
</gene>
<reference evidence="2" key="1">
    <citation type="journal article" date="2011" name="Genetics">
        <title>Massive changes in genome architecture accompany the transition to self-fertility in the filamentous fungus Neurospora tetrasperma.</title>
        <authorList>
            <person name="Ellison C.E."/>
            <person name="Stajich J.E."/>
            <person name="Jacobson D.J."/>
            <person name="Natvig D.O."/>
            <person name="Lapidus A."/>
            <person name="Foster B."/>
            <person name="Aerts A."/>
            <person name="Riley R."/>
            <person name="Lindquist E.A."/>
            <person name="Grigoriev I.V."/>
            <person name="Taylor J.W."/>
        </authorList>
    </citation>
    <scope>NUCLEOTIDE SEQUENCE [LARGE SCALE GENOMIC DNA]</scope>
    <source>
        <strain evidence="2">FGSC 2508 / P0657</strain>
    </source>
</reference>
<dbReference type="EMBL" id="GL891382">
    <property type="protein sequence ID" value="EGO53546.1"/>
    <property type="molecule type" value="Genomic_DNA"/>
</dbReference>
<evidence type="ECO:0000313" key="2">
    <source>
        <dbReference type="Proteomes" id="UP000008065"/>
    </source>
</evidence>
<keyword evidence="2" id="KW-1185">Reference proteome</keyword>
<feature type="non-terminal residue" evidence="1">
    <location>
        <position position="1"/>
    </location>
</feature>
<proteinExistence type="predicted"/>
<dbReference type="HOGENOM" id="CLU_195664_0_0_1"/>
<dbReference type="OrthoDB" id="3268967at2759"/>
<dbReference type="Proteomes" id="UP000008065">
    <property type="component" value="Unassembled WGS sequence"/>
</dbReference>
<dbReference type="RefSeq" id="XP_009857137.1">
    <property type="nucleotide sequence ID" value="XM_009858835.1"/>
</dbReference>
<sequence>YKAAVNKKRIDTPKYKISDEVIFNIANYIIGRPYNKLAPRFEGPFRIIKANSYIVELVLPWNIEVTYIINISRVKPYIEGLPG</sequence>
<accession>F8N4K8</accession>
<dbReference type="KEGG" id="nte:NEUTE1DRAFT55310"/>
<organism evidence="1 2">
    <name type="scientific">Neurospora tetrasperma (strain FGSC 2508 / ATCC MYA-4615 / P0657)</name>
    <dbReference type="NCBI Taxonomy" id="510951"/>
    <lineage>
        <taxon>Eukaryota</taxon>
        <taxon>Fungi</taxon>
        <taxon>Dikarya</taxon>
        <taxon>Ascomycota</taxon>
        <taxon>Pezizomycotina</taxon>
        <taxon>Sordariomycetes</taxon>
        <taxon>Sordariomycetidae</taxon>
        <taxon>Sordariales</taxon>
        <taxon>Sordariaceae</taxon>
        <taxon>Neurospora</taxon>
    </lineage>
</organism>
<dbReference type="AlphaFoldDB" id="F8N4K8"/>
<dbReference type="GeneID" id="20828474"/>
<evidence type="ECO:0000313" key="1">
    <source>
        <dbReference type="EMBL" id="EGO53546.1"/>
    </source>
</evidence>
<protein>
    <submittedName>
        <fullName evidence="1">Uncharacterized protein</fullName>
    </submittedName>
</protein>
<name>F8N4K8_NEUT8</name>
<dbReference type="VEuPathDB" id="FungiDB:NEUTE1DRAFT_55310"/>